<feature type="transmembrane region" description="Helical" evidence="2">
    <location>
        <begin position="275"/>
        <end position="292"/>
    </location>
</feature>
<gene>
    <name evidence="3" type="ORF">D641_0111155</name>
</gene>
<feature type="transmembrane region" description="Helical" evidence="2">
    <location>
        <begin position="175"/>
        <end position="205"/>
    </location>
</feature>
<dbReference type="HOGENOM" id="CLU_051339_0_0_11"/>
<evidence type="ECO:0000313" key="4">
    <source>
        <dbReference type="Proteomes" id="UP000019754"/>
    </source>
</evidence>
<name>A0A022KZQ6_9MICO</name>
<keyword evidence="2" id="KW-1133">Transmembrane helix</keyword>
<feature type="region of interest" description="Disordered" evidence="1">
    <location>
        <begin position="345"/>
        <end position="369"/>
    </location>
</feature>
<reference evidence="3 4" key="1">
    <citation type="journal article" date="2013" name="Genome Announc.">
        <title>Draft genome sequence of an Actinobacterium, Brachybacterium muris strain UCD-AY4.</title>
        <authorList>
            <person name="Lo J.R."/>
            <person name="Lang J.M."/>
            <person name="Darling A.E."/>
            <person name="Eisen J.A."/>
            <person name="Coil D.A."/>
        </authorList>
    </citation>
    <scope>NUCLEOTIDE SEQUENCE [LARGE SCALE GENOMIC DNA]</scope>
    <source>
        <strain evidence="3 4">UCD-AY4</strain>
    </source>
</reference>
<dbReference type="STRING" id="1249481.D641_0111155"/>
<keyword evidence="2" id="KW-0812">Transmembrane</keyword>
<proteinExistence type="predicted"/>
<comment type="caution">
    <text evidence="3">The sequence shown here is derived from an EMBL/GenBank/DDBJ whole genome shotgun (WGS) entry which is preliminary data.</text>
</comment>
<dbReference type="Proteomes" id="UP000019754">
    <property type="component" value="Unassembled WGS sequence"/>
</dbReference>
<evidence type="ECO:0000313" key="3">
    <source>
        <dbReference type="EMBL" id="EYT48753.1"/>
    </source>
</evidence>
<dbReference type="RefSeq" id="WP_017824864.1">
    <property type="nucleotide sequence ID" value="NZ_KB403092.1"/>
</dbReference>
<dbReference type="OrthoDB" id="3767297at2"/>
<keyword evidence="4" id="KW-1185">Reference proteome</keyword>
<feature type="transmembrane region" description="Helical" evidence="2">
    <location>
        <begin position="6"/>
        <end position="27"/>
    </location>
</feature>
<dbReference type="AlphaFoldDB" id="A0A022KZQ6"/>
<feature type="transmembrane region" description="Helical" evidence="2">
    <location>
        <begin position="71"/>
        <end position="87"/>
    </location>
</feature>
<keyword evidence="2" id="KW-0472">Membrane</keyword>
<dbReference type="EMBL" id="AORC01000013">
    <property type="protein sequence ID" value="EYT48753.1"/>
    <property type="molecule type" value="Genomic_DNA"/>
</dbReference>
<accession>A0A022KZQ6</accession>
<feature type="transmembrane region" description="Helical" evidence="2">
    <location>
        <begin position="94"/>
        <end position="111"/>
    </location>
</feature>
<feature type="transmembrane region" description="Helical" evidence="2">
    <location>
        <begin position="131"/>
        <end position="147"/>
    </location>
</feature>
<evidence type="ECO:0000256" key="2">
    <source>
        <dbReference type="SAM" id="Phobius"/>
    </source>
</evidence>
<organism evidence="3 4">
    <name type="scientific">Brachybacterium muris UCD-AY4</name>
    <dbReference type="NCBI Taxonomy" id="1249481"/>
    <lineage>
        <taxon>Bacteria</taxon>
        <taxon>Bacillati</taxon>
        <taxon>Actinomycetota</taxon>
        <taxon>Actinomycetes</taxon>
        <taxon>Micrococcales</taxon>
        <taxon>Dermabacteraceae</taxon>
        <taxon>Brachybacterium</taxon>
    </lineage>
</organism>
<protein>
    <submittedName>
        <fullName evidence="3">ABC transporter permease</fullName>
    </submittedName>
</protein>
<feature type="transmembrane region" description="Helical" evidence="2">
    <location>
        <begin position="39"/>
        <end position="59"/>
    </location>
</feature>
<evidence type="ECO:0000256" key="1">
    <source>
        <dbReference type="SAM" id="MobiDB-lite"/>
    </source>
</evidence>
<sequence>MFVGPLPLLGRRTSEIFVAAAVVVALLRRPRFALGGSALLVPLFAVMLLYLGTISLFAVPEDGAADWRLRLLRIAAVTVLIFVTASGRLDLRSGVIGIAAVCVINIPLFYAGLVSDTYGGYLTGVFGDKNYAGLTYAMVAVLATAVVERRWTKVAVFLAFAGPLWLTGSRTSSAAYLLAGLWMLLAPYLGLAARIVLGVLSYIAVEVTAEDYSRVGVFSDRLGSDLLRARIDAASRIKVEETDFFGRGLGTAFVRIEDRSWFFHNSYWSALVEGGWPWAVFLVAVTVAVLLLPHRDPRLAPLRVSAGLGIVALVTATRLGEVFYTLPWALAIAFGIQALARAHHDPGEREPRERARHLGRYRPTASQRP</sequence>